<keyword evidence="3 4" id="KW-0472">Membrane</keyword>
<evidence type="ECO:0000256" key="1">
    <source>
        <dbReference type="ARBA" id="ARBA00022692"/>
    </source>
</evidence>
<feature type="transmembrane region" description="Helical" evidence="4">
    <location>
        <begin position="211"/>
        <end position="233"/>
    </location>
</feature>
<feature type="transmembrane region" description="Helical" evidence="4">
    <location>
        <begin position="139"/>
        <end position="162"/>
    </location>
</feature>
<dbReference type="STRING" id="62928.azo2573"/>
<dbReference type="PANTHER" id="PTHR43129">
    <property type="entry name" value="FOSMIDOMYCIN RESISTANCE PROTEIN"/>
    <property type="match status" value="1"/>
</dbReference>
<reference evidence="6 7" key="1">
    <citation type="journal article" date="2006" name="Nat. Biotechnol.">
        <title>Complete genome of the mutualistic, N2-fixing grass endophyte Azoarcus sp. strain BH72.</title>
        <authorList>
            <person name="Krause A."/>
            <person name="Ramakumar A."/>
            <person name="Bartels D."/>
            <person name="Battistoni F."/>
            <person name="Bekel T."/>
            <person name="Boch J."/>
            <person name="Boehm M."/>
            <person name="Friedrich F."/>
            <person name="Hurek T."/>
            <person name="Krause L."/>
            <person name="Linke B."/>
            <person name="McHardy A.C."/>
            <person name="Sarkar A."/>
            <person name="Schneiker S."/>
            <person name="Syed A.A."/>
            <person name="Thauer R."/>
            <person name="Vorhoelter F.-J."/>
            <person name="Weidner S."/>
            <person name="Puehler A."/>
            <person name="Reinhold-Hurek B."/>
            <person name="Kaiser O."/>
            <person name="Goesmann A."/>
        </authorList>
    </citation>
    <scope>NUCLEOTIDE SEQUENCE [LARGE SCALE GENOMIC DNA]</scope>
    <source>
        <strain evidence="6 7">BH72</strain>
    </source>
</reference>
<dbReference type="GO" id="GO:0005886">
    <property type="term" value="C:plasma membrane"/>
    <property type="evidence" value="ECO:0007669"/>
    <property type="project" value="TreeGrafter"/>
</dbReference>
<dbReference type="EMBL" id="AM406670">
    <property type="protein sequence ID" value="CAL95190.1"/>
    <property type="molecule type" value="Genomic_DNA"/>
</dbReference>
<feature type="transmembrane region" description="Helical" evidence="4">
    <location>
        <begin position="285"/>
        <end position="304"/>
    </location>
</feature>
<evidence type="ECO:0000256" key="2">
    <source>
        <dbReference type="ARBA" id="ARBA00022989"/>
    </source>
</evidence>
<evidence type="ECO:0000313" key="7">
    <source>
        <dbReference type="Proteomes" id="UP000002588"/>
    </source>
</evidence>
<feature type="transmembrane region" description="Helical" evidence="4">
    <location>
        <begin position="377"/>
        <end position="399"/>
    </location>
</feature>
<dbReference type="KEGG" id="azo:azo2573"/>
<dbReference type="Gene3D" id="1.20.1250.20">
    <property type="entry name" value="MFS general substrate transporter like domains"/>
    <property type="match status" value="1"/>
</dbReference>
<dbReference type="SUPFAM" id="SSF103473">
    <property type="entry name" value="MFS general substrate transporter"/>
    <property type="match status" value="1"/>
</dbReference>
<feature type="transmembrane region" description="Helical" evidence="4">
    <location>
        <begin position="43"/>
        <end position="64"/>
    </location>
</feature>
<evidence type="ECO:0000256" key="4">
    <source>
        <dbReference type="SAM" id="Phobius"/>
    </source>
</evidence>
<feature type="transmembrane region" description="Helical" evidence="4">
    <location>
        <begin position="349"/>
        <end position="371"/>
    </location>
</feature>
<feature type="transmembrane region" description="Helical" evidence="4">
    <location>
        <begin position="101"/>
        <end position="118"/>
    </location>
</feature>
<dbReference type="PANTHER" id="PTHR43129:SF1">
    <property type="entry name" value="FOSMIDOMYCIN RESISTANCE PROTEIN"/>
    <property type="match status" value="1"/>
</dbReference>
<dbReference type="PROSITE" id="PS50850">
    <property type="entry name" value="MFS"/>
    <property type="match status" value="1"/>
</dbReference>
<dbReference type="InterPro" id="IPR020846">
    <property type="entry name" value="MFS_dom"/>
</dbReference>
<dbReference type="Proteomes" id="UP000002588">
    <property type="component" value="Chromosome"/>
</dbReference>
<evidence type="ECO:0000256" key="3">
    <source>
        <dbReference type="ARBA" id="ARBA00023136"/>
    </source>
</evidence>
<feature type="transmembrane region" description="Helical" evidence="4">
    <location>
        <begin position="253"/>
        <end position="278"/>
    </location>
</feature>
<feature type="transmembrane region" description="Helical" evidence="4">
    <location>
        <begin position="310"/>
        <end position="328"/>
    </location>
</feature>
<sequence length="412" mass="41582">MTHVRTPVRHDAGVIAVVAFAHGTSHFFQLVLPSLFPWLMRDFGLDFTGVGLAMTAFFVVSGLGQAAAGFAVDRFGAFRVLCAGLACLGVAALLVAVAQGLAGLVLAALVAGAGNAVFHPADFSLLNRKVSEGRLGHAFSAHGLSGSLGWALAPVFVVGLATAFGWRWAAVGAAVVALLAIVGLVAARGWLADGAERAATRRGGGAQASSFDFLGVPAVWLCFLFFFFTTMAFGAFQNYGTPLLQALFDLTLAAAASGITAFLLAAAGGMFLGGFIAARYAAHDRLVAVFLGGAALIAVILAAGVLPTAAALPALAGIGFCTGVAGPSRDILVRRAAVARFGAGAYGRIYGLVYSGIDAGMALAPLAFGPLMDSRRFWMVMAGVAVLQIGAVVVALAAARRAGGAAPAAAAA</sequence>
<evidence type="ECO:0000313" key="6">
    <source>
        <dbReference type="EMBL" id="CAL95190.1"/>
    </source>
</evidence>
<dbReference type="InterPro" id="IPR036259">
    <property type="entry name" value="MFS_trans_sf"/>
</dbReference>
<keyword evidence="7" id="KW-1185">Reference proteome</keyword>
<dbReference type="eggNOG" id="COG2271">
    <property type="taxonomic scope" value="Bacteria"/>
</dbReference>
<accession>A1K8N5</accession>
<dbReference type="InterPro" id="IPR011701">
    <property type="entry name" value="MFS"/>
</dbReference>
<dbReference type="HOGENOM" id="CLU_052485_1_0_4"/>
<keyword evidence="1 4" id="KW-0812">Transmembrane</keyword>
<feature type="transmembrane region" description="Helical" evidence="4">
    <location>
        <begin position="76"/>
        <end position="95"/>
    </location>
</feature>
<dbReference type="RefSeq" id="WP_011766300.1">
    <property type="nucleotide sequence ID" value="NC_008702.1"/>
</dbReference>
<dbReference type="Pfam" id="PF07690">
    <property type="entry name" value="MFS_1"/>
    <property type="match status" value="1"/>
</dbReference>
<dbReference type="GO" id="GO:0022857">
    <property type="term" value="F:transmembrane transporter activity"/>
    <property type="evidence" value="ECO:0007669"/>
    <property type="project" value="InterPro"/>
</dbReference>
<protein>
    <submittedName>
        <fullName evidence="6">Fosmidomycin resistance protein</fullName>
    </submittedName>
</protein>
<feature type="domain" description="Major facilitator superfamily (MFS) profile" evidence="5">
    <location>
        <begin position="14"/>
        <end position="400"/>
    </location>
</feature>
<proteinExistence type="predicted"/>
<feature type="transmembrane region" description="Helical" evidence="4">
    <location>
        <begin position="12"/>
        <end position="31"/>
    </location>
</feature>
<feature type="transmembrane region" description="Helical" evidence="4">
    <location>
        <begin position="168"/>
        <end position="191"/>
    </location>
</feature>
<name>A1K8N5_AZOSB</name>
<dbReference type="AlphaFoldDB" id="A1K8N5"/>
<gene>
    <name evidence="6" type="primary">fsr</name>
    <name evidence="6" type="ordered locus">azo2573</name>
</gene>
<organism evidence="6 7">
    <name type="scientific">Azoarcus sp. (strain BH72)</name>
    <dbReference type="NCBI Taxonomy" id="418699"/>
    <lineage>
        <taxon>Bacteria</taxon>
        <taxon>Pseudomonadati</taxon>
        <taxon>Pseudomonadota</taxon>
        <taxon>Betaproteobacteria</taxon>
        <taxon>Rhodocyclales</taxon>
        <taxon>Zoogloeaceae</taxon>
        <taxon>Azoarcus</taxon>
    </lineage>
</organism>
<evidence type="ECO:0000259" key="5">
    <source>
        <dbReference type="PROSITE" id="PS50850"/>
    </source>
</evidence>
<keyword evidence="2 4" id="KW-1133">Transmembrane helix</keyword>